<dbReference type="EMBL" id="JALP01000283">
    <property type="protein sequence ID" value="THG88955.1"/>
    <property type="molecule type" value="Genomic_DNA"/>
</dbReference>
<feature type="transmembrane region" description="Helical" evidence="1">
    <location>
        <begin position="227"/>
        <end position="244"/>
    </location>
</feature>
<comment type="caution">
    <text evidence="2">The sequence shown here is derived from an EMBL/GenBank/DDBJ whole genome shotgun (WGS) entry which is preliminary data.</text>
</comment>
<keyword evidence="1" id="KW-1133">Transmembrane helix</keyword>
<keyword evidence="4" id="KW-1185">Reference proteome</keyword>
<dbReference type="eggNOG" id="COG5521">
    <property type="taxonomic scope" value="Bacteria"/>
</dbReference>
<organism evidence="2 4">
    <name type="scientific">Alkalihalobacillus alcalophilus ATCC 27647 = CGMCC 1.3604</name>
    <dbReference type="NCBI Taxonomy" id="1218173"/>
    <lineage>
        <taxon>Bacteria</taxon>
        <taxon>Bacillati</taxon>
        <taxon>Bacillota</taxon>
        <taxon>Bacilli</taxon>
        <taxon>Bacillales</taxon>
        <taxon>Bacillaceae</taxon>
        <taxon>Alkalihalobacillus</taxon>
    </lineage>
</organism>
<accession>A0A094XB21</accession>
<evidence type="ECO:0000313" key="2">
    <source>
        <dbReference type="EMBL" id="KGA95995.1"/>
    </source>
</evidence>
<proteinExistence type="predicted"/>
<dbReference type="OrthoDB" id="1903376at2"/>
<evidence type="ECO:0000313" key="3">
    <source>
        <dbReference type="EMBL" id="THG88955.1"/>
    </source>
</evidence>
<dbReference type="Proteomes" id="UP000297014">
    <property type="component" value="Unassembled WGS sequence"/>
</dbReference>
<gene>
    <name evidence="3" type="ORF">AJ85_20375</name>
    <name evidence="2" type="ORF">BALCAV_0219035</name>
</gene>
<dbReference type="STRING" id="1218173.BALCAV_0219035"/>
<protein>
    <recommendedName>
        <fullName evidence="6">DUF1189 domain-containing protein</fullName>
    </recommendedName>
</protein>
<reference evidence="2 4" key="1">
    <citation type="journal article" date="2014" name="Genome Announc.">
        <title>Draft Genome Sequence of Bacillus alcalophilus AV1934, a Classic Alkaliphile Isolated from Human Feces in 1934.</title>
        <authorList>
            <person name="Attie O."/>
            <person name="Jayaprakash A."/>
            <person name="Shah H."/>
            <person name="Paulsen I.T."/>
            <person name="Morino M."/>
            <person name="Takahashi Y."/>
            <person name="Narumi I."/>
            <person name="Sachidanandam R."/>
            <person name="Satoh K."/>
            <person name="Ito M."/>
            <person name="Krulwich T.A."/>
        </authorList>
    </citation>
    <scope>NUCLEOTIDE SEQUENCE [LARGE SCALE GENOMIC DNA]</scope>
    <source>
        <strain evidence="2 4">AV1934</strain>
    </source>
</reference>
<name>A0A094XB21_ALKAL</name>
<reference evidence="3 5" key="2">
    <citation type="submission" date="2014-01" db="EMBL/GenBank/DDBJ databases">
        <title>Draft genome sequencing of Bacillus alcalophilus CGMCC 1.3604.</title>
        <authorList>
            <person name="Yang J."/>
            <person name="Diao L."/>
            <person name="Yang S."/>
        </authorList>
    </citation>
    <scope>NUCLEOTIDE SEQUENCE [LARGE SCALE GENOMIC DNA]</scope>
    <source>
        <strain evidence="3 5">CGMCC 1.3604</strain>
    </source>
</reference>
<dbReference type="EMBL" id="ALPT02000088">
    <property type="protein sequence ID" value="KGA95995.1"/>
    <property type="molecule type" value="Genomic_DNA"/>
</dbReference>
<dbReference type="Pfam" id="PF06691">
    <property type="entry name" value="DUF1189"/>
    <property type="match status" value="1"/>
</dbReference>
<evidence type="ECO:0000256" key="1">
    <source>
        <dbReference type="SAM" id="Phobius"/>
    </source>
</evidence>
<dbReference type="AlphaFoldDB" id="A0A094XB21"/>
<feature type="transmembrane region" description="Helical" evidence="1">
    <location>
        <begin position="28"/>
        <end position="45"/>
    </location>
</feature>
<dbReference type="InterPro" id="IPR009574">
    <property type="entry name" value="DUF1189"/>
</dbReference>
<feature type="transmembrane region" description="Helical" evidence="1">
    <location>
        <begin position="203"/>
        <end position="221"/>
    </location>
</feature>
<dbReference type="Proteomes" id="UP000002754">
    <property type="component" value="Unassembled WGS sequence"/>
</dbReference>
<keyword evidence="1" id="KW-0812">Transmembrane</keyword>
<evidence type="ECO:0000313" key="5">
    <source>
        <dbReference type="Proteomes" id="UP000297014"/>
    </source>
</evidence>
<sequence length="259" mass="29026">MKFYQLFYKSLYDLKVIAYTRLQPITKALLHVTVLALIAFLPFIISSSFTLNNQLNQIKALVETDLPEFTINSNQLHSNLSEPFVEHSDATGFLIVDPNNQYSLTELHQYGNGVALQKNNLISFAEGQAQDISYNLLGVEQMGSDQLLERISELAGFLPILLPLIGFFNYVSLLGTTFLGISLLAVLGLLLRGKRNQLQYKHLWNMSAYSLTLPVILFGWIEVFIPLSPFLLILASIAMLTAVVRKVPIPKPRKAKPTS</sequence>
<feature type="transmembrane region" description="Helical" evidence="1">
    <location>
        <begin position="167"/>
        <end position="191"/>
    </location>
</feature>
<keyword evidence="1" id="KW-0472">Membrane</keyword>
<dbReference type="RefSeq" id="WP_003324608.1">
    <property type="nucleotide sequence ID" value="NZ_ALPT02000088.1"/>
</dbReference>
<evidence type="ECO:0008006" key="6">
    <source>
        <dbReference type="Google" id="ProtNLM"/>
    </source>
</evidence>
<evidence type="ECO:0000313" key="4">
    <source>
        <dbReference type="Proteomes" id="UP000002754"/>
    </source>
</evidence>